<comment type="caution">
    <text evidence="6">Lacks conserved residue(s) required for the propagation of feature annotation.</text>
</comment>
<organism evidence="7 8">
    <name type="scientific">Artemia franciscana</name>
    <name type="common">Brine shrimp</name>
    <name type="synonym">Artemia sanfranciscana</name>
    <dbReference type="NCBI Taxonomy" id="6661"/>
    <lineage>
        <taxon>Eukaryota</taxon>
        <taxon>Metazoa</taxon>
        <taxon>Ecdysozoa</taxon>
        <taxon>Arthropoda</taxon>
        <taxon>Crustacea</taxon>
        <taxon>Branchiopoda</taxon>
        <taxon>Anostraca</taxon>
        <taxon>Artemiidae</taxon>
        <taxon>Artemia</taxon>
    </lineage>
</organism>
<keyword evidence="3 6" id="KW-0812">Transmembrane</keyword>
<proteinExistence type="inferred from homology"/>
<protein>
    <recommendedName>
        <fullName evidence="9">Mpv17-like protein</fullName>
    </recommendedName>
</protein>
<evidence type="ECO:0000313" key="7">
    <source>
        <dbReference type="EMBL" id="KAK2717260.1"/>
    </source>
</evidence>
<dbReference type="PANTHER" id="PTHR11266">
    <property type="entry name" value="PEROXISOMAL MEMBRANE PROTEIN 2, PXMP2 MPV17"/>
    <property type="match status" value="1"/>
</dbReference>
<evidence type="ECO:0000256" key="5">
    <source>
        <dbReference type="ARBA" id="ARBA00023136"/>
    </source>
</evidence>
<gene>
    <name evidence="7" type="ORF">QYM36_007400</name>
</gene>
<keyword evidence="5 6" id="KW-0472">Membrane</keyword>
<keyword evidence="8" id="KW-1185">Reference proteome</keyword>
<dbReference type="GO" id="GO:0005739">
    <property type="term" value="C:mitochondrion"/>
    <property type="evidence" value="ECO:0007669"/>
    <property type="project" value="TreeGrafter"/>
</dbReference>
<dbReference type="AlphaFoldDB" id="A0AA88HWS2"/>
<dbReference type="PANTHER" id="PTHR11266:SF85">
    <property type="entry name" value="MPV17-LIKE PROTEIN"/>
    <property type="match status" value="1"/>
</dbReference>
<dbReference type="Proteomes" id="UP001187531">
    <property type="component" value="Unassembled WGS sequence"/>
</dbReference>
<dbReference type="InterPro" id="IPR007248">
    <property type="entry name" value="Mpv17_PMP22"/>
</dbReference>
<feature type="transmembrane region" description="Helical" evidence="6">
    <location>
        <begin position="152"/>
        <end position="171"/>
    </location>
</feature>
<reference evidence="7" key="1">
    <citation type="submission" date="2023-07" db="EMBL/GenBank/DDBJ databases">
        <title>Chromosome-level genome assembly of Artemia franciscana.</title>
        <authorList>
            <person name="Jo E."/>
        </authorList>
    </citation>
    <scope>NUCLEOTIDE SEQUENCE</scope>
    <source>
        <tissue evidence="7">Whole body</tissue>
    </source>
</reference>
<dbReference type="GO" id="GO:0016020">
    <property type="term" value="C:membrane"/>
    <property type="evidence" value="ECO:0007669"/>
    <property type="project" value="UniProtKB-SubCell"/>
</dbReference>
<evidence type="ECO:0008006" key="9">
    <source>
        <dbReference type="Google" id="ProtNLM"/>
    </source>
</evidence>
<evidence type="ECO:0000256" key="3">
    <source>
        <dbReference type="ARBA" id="ARBA00022692"/>
    </source>
</evidence>
<dbReference type="EMBL" id="JAVRJZ010000011">
    <property type="protein sequence ID" value="KAK2717260.1"/>
    <property type="molecule type" value="Genomic_DNA"/>
</dbReference>
<dbReference type="Pfam" id="PF04117">
    <property type="entry name" value="Mpv17_PMP22"/>
    <property type="match status" value="1"/>
</dbReference>
<sequence length="182" mass="21503">MNKVRNAFRNYGNITNAMFYGSFYVGAEFSQQTLKIFVFKDPEWSKYDFAAIGRFAVIGMGVNPHILYRWYRFLDSRWPGRSLVAVARKVLMDQFVLAPPHLCGFYTMMSIMEGKADIFEECREKFFQTYRVSCSFWLPAQSVSFLLMPPQYRVAFVGCCVFVWANVLCWFKRRNIEEFRNN</sequence>
<name>A0AA88HWS2_ARTSF</name>
<comment type="subcellular location">
    <subcellularLocation>
        <location evidence="1">Membrane</location>
        <topology evidence="1">Multi-pass membrane protein</topology>
    </subcellularLocation>
</comment>
<evidence type="ECO:0000256" key="6">
    <source>
        <dbReference type="RuleBase" id="RU363053"/>
    </source>
</evidence>
<evidence type="ECO:0000256" key="4">
    <source>
        <dbReference type="ARBA" id="ARBA00022989"/>
    </source>
</evidence>
<comment type="caution">
    <text evidence="7">The sequence shown here is derived from an EMBL/GenBank/DDBJ whole genome shotgun (WGS) entry which is preliminary data.</text>
</comment>
<evidence type="ECO:0000313" key="8">
    <source>
        <dbReference type="Proteomes" id="UP001187531"/>
    </source>
</evidence>
<evidence type="ECO:0000256" key="1">
    <source>
        <dbReference type="ARBA" id="ARBA00004141"/>
    </source>
</evidence>
<accession>A0AA88HWS2</accession>
<evidence type="ECO:0000256" key="2">
    <source>
        <dbReference type="ARBA" id="ARBA00006824"/>
    </source>
</evidence>
<comment type="similarity">
    <text evidence="2 6">Belongs to the peroxisomal membrane protein PXMP2/4 family.</text>
</comment>
<keyword evidence="4 6" id="KW-1133">Transmembrane helix</keyword>